<sequence length="52" mass="6168">KTYRMKLSEYLEHSMYFEPIFSELSLINILISKNPGHNDEAIIDEYAKTMEN</sequence>
<accession>A0ABN7WWJ6</accession>
<dbReference type="Proteomes" id="UP000789901">
    <property type="component" value="Unassembled WGS sequence"/>
</dbReference>
<evidence type="ECO:0000313" key="1">
    <source>
        <dbReference type="EMBL" id="CAG8842042.1"/>
    </source>
</evidence>
<proteinExistence type="predicted"/>
<dbReference type="EMBL" id="CAJVQB010067739">
    <property type="protein sequence ID" value="CAG8842042.1"/>
    <property type="molecule type" value="Genomic_DNA"/>
</dbReference>
<organism evidence="1 2">
    <name type="scientific">Gigaspora margarita</name>
    <dbReference type="NCBI Taxonomy" id="4874"/>
    <lineage>
        <taxon>Eukaryota</taxon>
        <taxon>Fungi</taxon>
        <taxon>Fungi incertae sedis</taxon>
        <taxon>Mucoromycota</taxon>
        <taxon>Glomeromycotina</taxon>
        <taxon>Glomeromycetes</taxon>
        <taxon>Diversisporales</taxon>
        <taxon>Gigasporaceae</taxon>
        <taxon>Gigaspora</taxon>
    </lineage>
</organism>
<protein>
    <submittedName>
        <fullName evidence="1">30894_t:CDS:1</fullName>
    </submittedName>
</protein>
<feature type="non-terminal residue" evidence="1">
    <location>
        <position position="52"/>
    </location>
</feature>
<gene>
    <name evidence="1" type="ORF">GMARGA_LOCUS35776</name>
</gene>
<reference evidence="1 2" key="1">
    <citation type="submission" date="2021-06" db="EMBL/GenBank/DDBJ databases">
        <authorList>
            <person name="Kallberg Y."/>
            <person name="Tangrot J."/>
            <person name="Rosling A."/>
        </authorList>
    </citation>
    <scope>NUCLEOTIDE SEQUENCE [LARGE SCALE GENOMIC DNA]</scope>
    <source>
        <strain evidence="1 2">120-4 pot B 10/14</strain>
    </source>
</reference>
<comment type="caution">
    <text evidence="1">The sequence shown here is derived from an EMBL/GenBank/DDBJ whole genome shotgun (WGS) entry which is preliminary data.</text>
</comment>
<name>A0ABN7WWJ6_GIGMA</name>
<keyword evidence="2" id="KW-1185">Reference proteome</keyword>
<feature type="non-terminal residue" evidence="1">
    <location>
        <position position="1"/>
    </location>
</feature>
<evidence type="ECO:0000313" key="2">
    <source>
        <dbReference type="Proteomes" id="UP000789901"/>
    </source>
</evidence>